<evidence type="ECO:0000256" key="1">
    <source>
        <dbReference type="SAM" id="MobiDB-lite"/>
    </source>
</evidence>
<dbReference type="InterPro" id="IPR011993">
    <property type="entry name" value="PH-like_dom_sf"/>
</dbReference>
<feature type="domain" description="PH" evidence="2">
    <location>
        <begin position="545"/>
        <end position="648"/>
    </location>
</feature>
<feature type="region of interest" description="Disordered" evidence="1">
    <location>
        <begin position="872"/>
        <end position="892"/>
    </location>
</feature>
<dbReference type="InterPro" id="IPR011263">
    <property type="entry name" value="DNA-dir_RNA_pol_RpoA/D/Rpb3"/>
</dbReference>
<feature type="region of interest" description="Disordered" evidence="1">
    <location>
        <begin position="294"/>
        <end position="314"/>
    </location>
</feature>
<dbReference type="Gene3D" id="2.30.29.30">
    <property type="entry name" value="Pleckstrin-homology domain (PH domain)/Phosphotyrosine-binding domain (PTB)"/>
    <property type="match status" value="1"/>
</dbReference>
<dbReference type="EMBL" id="CAJVPZ010000573">
    <property type="protein sequence ID" value="CAG8469936.1"/>
    <property type="molecule type" value="Genomic_DNA"/>
</dbReference>
<dbReference type="SUPFAM" id="SSF56553">
    <property type="entry name" value="Insert subdomain of RNA polymerase alpha subunit"/>
    <property type="match status" value="1"/>
</dbReference>
<comment type="caution">
    <text evidence="3">The sequence shown here is derived from an EMBL/GenBank/DDBJ whole genome shotgun (WGS) entry which is preliminary data.</text>
</comment>
<dbReference type="InterPro" id="IPR011262">
    <property type="entry name" value="DNA-dir_RNA_pol_insert"/>
</dbReference>
<gene>
    <name evidence="3" type="ORF">RFULGI_LOCUS1073</name>
</gene>
<feature type="region of interest" description="Disordered" evidence="1">
    <location>
        <begin position="651"/>
        <end position="695"/>
    </location>
</feature>
<feature type="compositionally biased region" description="Low complexity" evidence="1">
    <location>
        <begin position="256"/>
        <end position="267"/>
    </location>
</feature>
<evidence type="ECO:0000259" key="2">
    <source>
        <dbReference type="PROSITE" id="PS50003"/>
    </source>
</evidence>
<evidence type="ECO:0000313" key="3">
    <source>
        <dbReference type="EMBL" id="CAG8469936.1"/>
    </source>
</evidence>
<dbReference type="InterPro" id="IPR036643">
    <property type="entry name" value="RNApol_insert_sf"/>
</dbReference>
<dbReference type="Gene3D" id="2.170.120.12">
    <property type="entry name" value="DNA-directed RNA polymerase, insert domain"/>
    <property type="match status" value="1"/>
</dbReference>
<protein>
    <submittedName>
        <fullName evidence="3">8937_t:CDS:1</fullName>
    </submittedName>
</protein>
<feature type="region of interest" description="Disordered" evidence="1">
    <location>
        <begin position="347"/>
        <end position="385"/>
    </location>
</feature>
<feature type="compositionally biased region" description="Polar residues" evidence="1">
    <location>
        <begin position="872"/>
        <end position="889"/>
    </location>
</feature>
<dbReference type="Pfam" id="PF01000">
    <property type="entry name" value="RNA_pol_A_bac"/>
    <property type="match status" value="1"/>
</dbReference>
<dbReference type="SUPFAM" id="SSF50729">
    <property type="entry name" value="PH domain-like"/>
    <property type="match status" value="1"/>
</dbReference>
<feature type="compositionally biased region" description="Polar residues" evidence="1">
    <location>
        <begin position="718"/>
        <end position="729"/>
    </location>
</feature>
<dbReference type="PROSITE" id="PS50003">
    <property type="entry name" value="PH_DOMAIN"/>
    <property type="match status" value="1"/>
</dbReference>
<feature type="region of interest" description="Disordered" evidence="1">
    <location>
        <begin position="249"/>
        <end position="280"/>
    </location>
</feature>
<dbReference type="SMART" id="SM00233">
    <property type="entry name" value="PH"/>
    <property type="match status" value="1"/>
</dbReference>
<dbReference type="SMART" id="SM00662">
    <property type="entry name" value="RPOLD"/>
    <property type="match status" value="1"/>
</dbReference>
<dbReference type="GO" id="GO:0005665">
    <property type="term" value="C:RNA polymerase II, core complex"/>
    <property type="evidence" value="ECO:0007669"/>
    <property type="project" value="TreeGrafter"/>
</dbReference>
<feature type="compositionally biased region" description="Polar residues" evidence="1">
    <location>
        <begin position="347"/>
        <end position="357"/>
    </location>
</feature>
<dbReference type="InterPro" id="IPR050518">
    <property type="entry name" value="Rpo3/RPB3_RNA_Pol_subunit"/>
</dbReference>
<keyword evidence="4" id="KW-1185">Reference proteome</keyword>
<dbReference type="OrthoDB" id="185175at2759"/>
<dbReference type="PANTHER" id="PTHR11800">
    <property type="entry name" value="DNA-DIRECTED RNA POLYMERASE"/>
    <property type="match status" value="1"/>
</dbReference>
<dbReference type="GO" id="GO:0046983">
    <property type="term" value="F:protein dimerization activity"/>
    <property type="evidence" value="ECO:0007669"/>
    <property type="project" value="InterPro"/>
</dbReference>
<feature type="region of interest" description="Disordered" evidence="1">
    <location>
        <begin position="710"/>
        <end position="789"/>
    </location>
</feature>
<feature type="region of interest" description="Disordered" evidence="1">
    <location>
        <begin position="818"/>
        <end position="839"/>
    </location>
</feature>
<dbReference type="InterPro" id="IPR001849">
    <property type="entry name" value="PH_domain"/>
</dbReference>
<dbReference type="GO" id="GO:0003899">
    <property type="term" value="F:DNA-directed RNA polymerase activity"/>
    <property type="evidence" value="ECO:0007669"/>
    <property type="project" value="InterPro"/>
</dbReference>
<dbReference type="Proteomes" id="UP000789396">
    <property type="component" value="Unassembled WGS sequence"/>
</dbReference>
<dbReference type="AlphaFoldDB" id="A0A9N8W2L8"/>
<organism evidence="3 4">
    <name type="scientific">Racocetra fulgida</name>
    <dbReference type="NCBI Taxonomy" id="60492"/>
    <lineage>
        <taxon>Eukaryota</taxon>
        <taxon>Fungi</taxon>
        <taxon>Fungi incertae sedis</taxon>
        <taxon>Mucoromycota</taxon>
        <taxon>Glomeromycotina</taxon>
        <taxon>Glomeromycetes</taxon>
        <taxon>Diversisporales</taxon>
        <taxon>Gigasporaceae</taxon>
        <taxon>Racocetra</taxon>
    </lineage>
</organism>
<reference evidence="3" key="1">
    <citation type="submission" date="2021-06" db="EMBL/GenBank/DDBJ databases">
        <authorList>
            <person name="Kallberg Y."/>
            <person name="Tangrot J."/>
            <person name="Rosling A."/>
        </authorList>
    </citation>
    <scope>NUCLEOTIDE SEQUENCE</scope>
    <source>
        <strain evidence="3">IN212</strain>
    </source>
</reference>
<accession>A0A9N8W2L8</accession>
<evidence type="ECO:0000313" key="4">
    <source>
        <dbReference type="Proteomes" id="UP000789396"/>
    </source>
</evidence>
<dbReference type="GO" id="GO:0006366">
    <property type="term" value="P:transcription by RNA polymerase II"/>
    <property type="evidence" value="ECO:0007669"/>
    <property type="project" value="TreeGrafter"/>
</dbReference>
<sequence length="980" mass="108588">MVEFELNTSVLADEFIAHRLGLIPLDSTEAEKIKYSRASEILDLKYLSSYFSLDHILNPDFQKGVQFVELNMHVKCTEEDITKDVTSRDLVSSDPRFTPIQEGPKDPGILIAKLRKGQEIKVKCIAKKGVAKEHAKWSPCAAVAFEYDPFNKLRHTKYWIEEDEQRECINLNTDKDEKDVSIITNTTDIGTITHNNIISTEKAVKQVITVAKLVGESFNITMSTGTDEVLNGETKEFFESNLLPTNKTKANRSSKEYSLGSGTSSSSMDDKEEKLSKEEVKDTSSFILVGEINDFESSSGSGGTNEPDSPPLSMSISNVVELERGKGSLKRKKSNRSIFSVLSLSNKDTTNKGSLSESEGDPLKTTSPKSPSKSERILGRSGFSSLSIRNRRSKSTISLDDKLHISLSPEHSKLGSSDIPEKTSKVGKLLGLTPMEERILLDKPSNGKINKKMRSPPASSIDEKNKINNQIIGGSSNKVNKILGVSDIHDDPSTLDTKSNKAGKILGWDDNEVVKKAYMEKVVSEFRSSRANVNSHVTVASIRNTSAFTGHLSKYINTNFVLSKSRSWKRRFFILTKNTLYCFKSSDSTAILMDSLELAANTIVCVSDAFNGRSWVLEVRKDNKPWYLQADNVEDMKIWLAELKATVKSSEENNKTYEQISLPPPPRPIPPPLRSKSRSPSPTTNLTSPIHPLSPHLIVNGDVEEFIGSPTKLDQKTSECTSRPSSPVETLSPPRTRHGQVIPNEHATYSDPNDIRELSHVRNDPGPMNIGSSISTVTPPRKRLSPPIKREERNSIRQSIPIIMPTNFFKTNQHNAIIGTSLPPPPRSSRSPPLIRSENSFTPEDLLSINQLGPPPSIPLPLPPPRPKCTITQNSVPRSRISNDTSRPSSYDRVKTLTPTRFTNSNLMSRTMIHPPPSLPPPTIPLPPIPAESTDNDISVTRNSTSVITETIIEYPDDDDLDPDYAEELEASHVAVDDHS</sequence>
<feature type="compositionally biased region" description="Pro residues" evidence="1">
    <location>
        <begin position="662"/>
        <end position="673"/>
    </location>
</feature>
<feature type="compositionally biased region" description="Basic and acidic residues" evidence="1">
    <location>
        <begin position="268"/>
        <end position="280"/>
    </location>
</feature>
<name>A0A9N8W2L8_9GLOM</name>
<feature type="compositionally biased region" description="Basic and acidic residues" evidence="1">
    <location>
        <begin position="753"/>
        <end position="763"/>
    </location>
</feature>
<proteinExistence type="predicted"/>
<dbReference type="PANTHER" id="PTHR11800:SF2">
    <property type="entry name" value="DNA-DIRECTED RNA POLYMERASE II SUBUNIT RPB3"/>
    <property type="match status" value="1"/>
</dbReference>
<feature type="compositionally biased region" description="Polar residues" evidence="1">
    <location>
        <begin position="295"/>
        <end position="314"/>
    </location>
</feature>
<dbReference type="Pfam" id="PF00169">
    <property type="entry name" value="PH"/>
    <property type="match status" value="1"/>
</dbReference>